<reference evidence="1 2" key="1">
    <citation type="journal article" date="2023" name="Hortic Res">
        <title>Pangenome of water caltrop reveals structural variations and asymmetric subgenome divergence after allopolyploidization.</title>
        <authorList>
            <person name="Zhang X."/>
            <person name="Chen Y."/>
            <person name="Wang L."/>
            <person name="Yuan Y."/>
            <person name="Fang M."/>
            <person name="Shi L."/>
            <person name="Lu R."/>
            <person name="Comes H.P."/>
            <person name="Ma Y."/>
            <person name="Chen Y."/>
            <person name="Huang G."/>
            <person name="Zhou Y."/>
            <person name="Zheng Z."/>
            <person name="Qiu Y."/>
        </authorList>
    </citation>
    <scope>NUCLEOTIDE SEQUENCE [LARGE SCALE GENOMIC DNA]</scope>
    <source>
        <tissue evidence="1">Roots</tissue>
    </source>
</reference>
<dbReference type="PANTHER" id="PTHR15131:SF3">
    <property type="entry name" value="SNRNA-ACTIVATING PROTEIN COMPLEX SUBUNIT 1"/>
    <property type="match status" value="1"/>
</dbReference>
<dbReference type="Pfam" id="PF09808">
    <property type="entry name" value="SNAPC1"/>
    <property type="match status" value="1"/>
</dbReference>
<dbReference type="GO" id="GO:0042796">
    <property type="term" value="P:snRNA transcription by RNA polymerase III"/>
    <property type="evidence" value="ECO:0007669"/>
    <property type="project" value="TreeGrafter"/>
</dbReference>
<dbReference type="GO" id="GO:0019185">
    <property type="term" value="C:snRNA-activating protein complex"/>
    <property type="evidence" value="ECO:0007669"/>
    <property type="project" value="TreeGrafter"/>
</dbReference>
<gene>
    <name evidence="1" type="ORF">SAY87_014917</name>
</gene>
<dbReference type="Proteomes" id="UP001345219">
    <property type="component" value="Chromosome 12"/>
</dbReference>
<dbReference type="GO" id="GO:0042795">
    <property type="term" value="P:snRNA transcription by RNA polymerase II"/>
    <property type="evidence" value="ECO:0007669"/>
    <property type="project" value="TreeGrafter"/>
</dbReference>
<protein>
    <recommendedName>
        <fullName evidence="3">Small nuclear RNA activating complex (SNAPc), subunit SNAP43 protein</fullName>
    </recommendedName>
</protein>
<evidence type="ECO:0000313" key="2">
    <source>
        <dbReference type="Proteomes" id="UP001345219"/>
    </source>
</evidence>
<sequence>MDLSPFKQDIDELIDELSQVESTSFSDMKHLWASKKFTFIYEAAPSPNSYSASNAAFFMQSLFAHCLGHVASFSSLSHRLGGLYCLYCLYETQPFKPPFRIYLCLRDLRNIKELVSAAKERGVAVVLTLIKRMLERNMFLFGAVDVNETSFIERVNHLTELQDARVKLAYKKLFASTQIEHFLHMDLVSEVDTDIVKRMSSEYAEAKKLAIKEARHMVDVQDIEHIAEEKEQIGNVLEKIANEWSVERNHFYQQTGFSLHSDGEQPLLPSAQEDDMDFEHKLELILYGEGEE</sequence>
<comment type="caution">
    <text evidence="1">The sequence shown here is derived from an EMBL/GenBank/DDBJ whole genome shotgun (WGS) entry which is preliminary data.</text>
</comment>
<keyword evidence="2" id="KW-1185">Reference proteome</keyword>
<dbReference type="GO" id="GO:0043565">
    <property type="term" value="F:sequence-specific DNA binding"/>
    <property type="evidence" value="ECO:0007669"/>
    <property type="project" value="TreeGrafter"/>
</dbReference>
<proteinExistence type="predicted"/>
<accession>A0AAN7GKS8</accession>
<dbReference type="PANTHER" id="PTHR15131">
    <property type="entry name" value="SMALL NUCLEAR RNA ACTIVATING COMPLEX, POLYPEPTIDE 1"/>
    <property type="match status" value="1"/>
</dbReference>
<dbReference type="EMBL" id="JAXIOK010000019">
    <property type="protein sequence ID" value="KAK4748331.1"/>
    <property type="molecule type" value="Genomic_DNA"/>
</dbReference>
<dbReference type="InterPro" id="IPR019188">
    <property type="entry name" value="SNAPC1"/>
</dbReference>
<organism evidence="1 2">
    <name type="scientific">Trapa incisa</name>
    <dbReference type="NCBI Taxonomy" id="236973"/>
    <lineage>
        <taxon>Eukaryota</taxon>
        <taxon>Viridiplantae</taxon>
        <taxon>Streptophyta</taxon>
        <taxon>Embryophyta</taxon>
        <taxon>Tracheophyta</taxon>
        <taxon>Spermatophyta</taxon>
        <taxon>Magnoliopsida</taxon>
        <taxon>eudicotyledons</taxon>
        <taxon>Gunneridae</taxon>
        <taxon>Pentapetalae</taxon>
        <taxon>rosids</taxon>
        <taxon>malvids</taxon>
        <taxon>Myrtales</taxon>
        <taxon>Lythraceae</taxon>
        <taxon>Trapa</taxon>
    </lineage>
</organism>
<dbReference type="AlphaFoldDB" id="A0AAN7GKS8"/>
<evidence type="ECO:0008006" key="3">
    <source>
        <dbReference type="Google" id="ProtNLM"/>
    </source>
</evidence>
<name>A0AAN7GKS8_9MYRT</name>
<evidence type="ECO:0000313" key="1">
    <source>
        <dbReference type="EMBL" id="KAK4748331.1"/>
    </source>
</evidence>